<dbReference type="EMBL" id="CADCWL010000249">
    <property type="protein sequence ID" value="CAA9585210.1"/>
    <property type="molecule type" value="Genomic_DNA"/>
</dbReference>
<protein>
    <submittedName>
        <fullName evidence="2">Uncharacterized protein</fullName>
    </submittedName>
</protein>
<accession>A0A6J4VUD3</accession>
<sequence>ADRRPAPRRLGHDGPVVRRDGEDGREGAPAEGGL</sequence>
<feature type="non-terminal residue" evidence="2">
    <location>
        <position position="34"/>
    </location>
</feature>
<name>A0A6J4VUD3_9BACT</name>
<organism evidence="2">
    <name type="scientific">uncultured Thermomicrobiales bacterium</name>
    <dbReference type="NCBI Taxonomy" id="1645740"/>
    <lineage>
        <taxon>Bacteria</taxon>
        <taxon>Pseudomonadati</taxon>
        <taxon>Thermomicrobiota</taxon>
        <taxon>Thermomicrobia</taxon>
        <taxon>Thermomicrobiales</taxon>
        <taxon>environmental samples</taxon>
    </lineage>
</organism>
<evidence type="ECO:0000256" key="1">
    <source>
        <dbReference type="SAM" id="MobiDB-lite"/>
    </source>
</evidence>
<feature type="region of interest" description="Disordered" evidence="1">
    <location>
        <begin position="1"/>
        <end position="34"/>
    </location>
</feature>
<reference evidence="2" key="1">
    <citation type="submission" date="2020-02" db="EMBL/GenBank/DDBJ databases">
        <authorList>
            <person name="Meier V. D."/>
        </authorList>
    </citation>
    <scope>NUCLEOTIDE SEQUENCE</scope>
    <source>
        <strain evidence="2">AVDCRST_MAG19</strain>
    </source>
</reference>
<dbReference type="AlphaFoldDB" id="A0A6J4VUD3"/>
<feature type="non-terminal residue" evidence="2">
    <location>
        <position position="1"/>
    </location>
</feature>
<gene>
    <name evidence="2" type="ORF">AVDCRST_MAG19-4513</name>
</gene>
<proteinExistence type="predicted"/>
<feature type="compositionally biased region" description="Basic and acidic residues" evidence="1">
    <location>
        <begin position="1"/>
        <end position="28"/>
    </location>
</feature>
<evidence type="ECO:0000313" key="2">
    <source>
        <dbReference type="EMBL" id="CAA9585210.1"/>
    </source>
</evidence>